<gene>
    <name evidence="2" type="ORF">NBRC3278_3155</name>
</gene>
<accession>A0A401X823</accession>
<evidence type="ECO:0000256" key="1">
    <source>
        <dbReference type="SAM" id="MobiDB-lite"/>
    </source>
</evidence>
<evidence type="ECO:0000313" key="2">
    <source>
        <dbReference type="EMBL" id="GCD64062.1"/>
    </source>
</evidence>
<keyword evidence="3" id="KW-1185">Reference proteome</keyword>
<dbReference type="AlphaFoldDB" id="A0A401X823"/>
<dbReference type="Proteomes" id="UP000287385">
    <property type="component" value="Unassembled WGS sequence"/>
</dbReference>
<name>A0A401X823_ACEPA</name>
<proteinExistence type="predicted"/>
<sequence length="74" mass="8336">MSISTKVARPRLGARHLLAALPLRDAERTHPDRGAPDNAEDHEPKLKQAERKEATRQETQGHADHDKNDLTLRP</sequence>
<protein>
    <submittedName>
        <fullName evidence="2">Uncharacterized protein</fullName>
    </submittedName>
</protein>
<feature type="region of interest" description="Disordered" evidence="1">
    <location>
        <begin position="1"/>
        <end position="74"/>
    </location>
</feature>
<dbReference type="EMBL" id="BDEV01000146">
    <property type="protein sequence ID" value="GCD64062.1"/>
    <property type="molecule type" value="Genomic_DNA"/>
</dbReference>
<organism evidence="2 3">
    <name type="scientific">Acetobacter pasteurianus NBRC 3278</name>
    <dbReference type="NCBI Taxonomy" id="1226660"/>
    <lineage>
        <taxon>Bacteria</taxon>
        <taxon>Pseudomonadati</taxon>
        <taxon>Pseudomonadota</taxon>
        <taxon>Alphaproteobacteria</taxon>
        <taxon>Acetobacterales</taxon>
        <taxon>Acetobacteraceae</taxon>
        <taxon>Acetobacter</taxon>
    </lineage>
</organism>
<comment type="caution">
    <text evidence="2">The sequence shown here is derived from an EMBL/GenBank/DDBJ whole genome shotgun (WGS) entry which is preliminary data.</text>
</comment>
<evidence type="ECO:0000313" key="3">
    <source>
        <dbReference type="Proteomes" id="UP000287385"/>
    </source>
</evidence>
<feature type="compositionally biased region" description="Basic and acidic residues" evidence="1">
    <location>
        <begin position="24"/>
        <end position="74"/>
    </location>
</feature>
<reference evidence="2 3" key="1">
    <citation type="submission" date="2016-06" db="EMBL/GenBank/DDBJ databases">
        <title>Acetobacter pasteurianus NBRC 3278 whole genome sequencing project.</title>
        <authorList>
            <person name="Matsutani M."/>
            <person name="Shiwa Y."/>
            <person name="Okamoto-Kainuma A."/>
            <person name="Ishikawa M."/>
            <person name="Koizumi Y."/>
            <person name="Yoshikawa H."/>
            <person name="Yakushi T."/>
            <person name="Matsushita K."/>
        </authorList>
    </citation>
    <scope>NUCLEOTIDE SEQUENCE [LARGE SCALE GENOMIC DNA]</scope>
    <source>
        <strain evidence="2 3">NBRC 3278</strain>
    </source>
</reference>